<feature type="transmembrane region" description="Helical" evidence="1">
    <location>
        <begin position="12"/>
        <end position="30"/>
    </location>
</feature>
<dbReference type="Pfam" id="PF10129">
    <property type="entry name" value="OpgC_C"/>
    <property type="match status" value="1"/>
</dbReference>
<dbReference type="RefSeq" id="WP_281927630.1">
    <property type="nucleotide sequence ID" value="NZ_AP027142.1"/>
</dbReference>
<evidence type="ECO:0000256" key="1">
    <source>
        <dbReference type="SAM" id="Phobius"/>
    </source>
</evidence>
<feature type="transmembrane region" description="Helical" evidence="1">
    <location>
        <begin position="165"/>
        <end position="184"/>
    </location>
</feature>
<feature type="transmembrane region" description="Helical" evidence="1">
    <location>
        <begin position="332"/>
        <end position="349"/>
    </location>
</feature>
<reference evidence="2 3" key="1">
    <citation type="journal article" date="2023" name="Int. J. Syst. Evol. Microbiol.">
        <title>Methylocystis iwaonis sp. nov., a type II methane-oxidizing bacterium from surface soil of a rice paddy field in Japan, and emended description of the genus Methylocystis (ex Whittenbury et al. 1970) Bowman et al. 1993.</title>
        <authorList>
            <person name="Kaise H."/>
            <person name="Sawadogo J.B."/>
            <person name="Alam M.S."/>
            <person name="Ueno C."/>
            <person name="Dianou D."/>
            <person name="Shinjo R."/>
            <person name="Asakawa S."/>
        </authorList>
    </citation>
    <scope>NUCLEOTIDE SEQUENCE [LARGE SCALE GENOMIC DNA]</scope>
    <source>
        <strain evidence="2 3">SS37A-Re</strain>
    </source>
</reference>
<evidence type="ECO:0000313" key="2">
    <source>
        <dbReference type="EMBL" id="BDV34450.1"/>
    </source>
</evidence>
<gene>
    <name evidence="2" type="primary">opgC</name>
    <name evidence="2" type="ORF">SS37A_19790</name>
</gene>
<name>A0ABN6VGI5_9HYPH</name>
<evidence type="ECO:0000313" key="3">
    <source>
        <dbReference type="Proteomes" id="UP001317629"/>
    </source>
</evidence>
<dbReference type="PIRSF" id="PIRSF028704">
    <property type="entry name" value="UPC028704"/>
    <property type="match status" value="1"/>
</dbReference>
<feature type="transmembrane region" description="Helical" evidence="1">
    <location>
        <begin position="42"/>
        <end position="59"/>
    </location>
</feature>
<feature type="transmembrane region" description="Helical" evidence="1">
    <location>
        <begin position="80"/>
        <end position="101"/>
    </location>
</feature>
<protein>
    <submittedName>
        <fullName evidence="2">OpgC protein</fullName>
    </submittedName>
</protein>
<sequence length="360" mass="39239">MRERIDEIDFWRGIALVTIFINHIPGNILGNITPRNFGFSDSAEAFVFLSGVSVSLAYGNRFQSAALFGAASLVKRALRLYGVHLVLTIAALALFGLASAITGQDSLLAEHGRGTPFADPLRGVLGILTLTHQIGYFNILPLYVVLLFAAPALFVLGLQNRWKMLAVSAASYAFARWSGINAPSWPDEGFWYFNPFAWQLMFALGMFCGFGGIRRRFTAEPVTYRLAHSFTLGAALIVSNCFGFVPGLVDAAGEYLDWDKTQLGTVRILDFMALAYVIYCSGLTQRLRSVSLYPATSLMGRHALPVYCLGSVLSAVGQIIRETYTASPLFDVVFVAVSLKGLHAVAALIDRRKAAQFAVA</sequence>
<accession>A0ABN6VGI5</accession>
<dbReference type="InterPro" id="IPR014550">
    <property type="entry name" value="UCP028704_OpgC"/>
</dbReference>
<dbReference type="Proteomes" id="UP001317629">
    <property type="component" value="Chromosome"/>
</dbReference>
<feature type="transmembrane region" description="Helical" evidence="1">
    <location>
        <begin position="196"/>
        <end position="214"/>
    </location>
</feature>
<dbReference type="PANTHER" id="PTHR38592:SF3">
    <property type="entry name" value="BLL4819 PROTEIN"/>
    <property type="match status" value="1"/>
</dbReference>
<dbReference type="PANTHER" id="PTHR38592">
    <property type="entry name" value="BLL4819 PROTEIN"/>
    <property type="match status" value="1"/>
</dbReference>
<feature type="transmembrane region" description="Helical" evidence="1">
    <location>
        <begin position="265"/>
        <end position="283"/>
    </location>
</feature>
<feature type="transmembrane region" description="Helical" evidence="1">
    <location>
        <begin position="304"/>
        <end position="320"/>
    </location>
</feature>
<proteinExistence type="predicted"/>
<feature type="transmembrane region" description="Helical" evidence="1">
    <location>
        <begin position="134"/>
        <end position="158"/>
    </location>
</feature>
<keyword evidence="1" id="KW-1133">Transmembrane helix</keyword>
<keyword evidence="1" id="KW-0812">Transmembrane</keyword>
<dbReference type="EMBL" id="AP027142">
    <property type="protein sequence ID" value="BDV34450.1"/>
    <property type="molecule type" value="Genomic_DNA"/>
</dbReference>
<organism evidence="2 3">
    <name type="scientific">Methylocystis iwaonis</name>
    <dbReference type="NCBI Taxonomy" id="2885079"/>
    <lineage>
        <taxon>Bacteria</taxon>
        <taxon>Pseudomonadati</taxon>
        <taxon>Pseudomonadota</taxon>
        <taxon>Alphaproteobacteria</taxon>
        <taxon>Hyphomicrobiales</taxon>
        <taxon>Methylocystaceae</taxon>
        <taxon>Methylocystis</taxon>
    </lineage>
</organism>
<keyword evidence="3" id="KW-1185">Reference proteome</keyword>
<keyword evidence="1" id="KW-0472">Membrane</keyword>
<feature type="transmembrane region" description="Helical" evidence="1">
    <location>
        <begin position="226"/>
        <end position="245"/>
    </location>
</feature>